<dbReference type="Proteomes" id="UP000499080">
    <property type="component" value="Unassembled WGS sequence"/>
</dbReference>
<keyword evidence="3" id="KW-1185">Reference proteome</keyword>
<comment type="caution">
    <text evidence="2">The sequence shown here is derived from an EMBL/GenBank/DDBJ whole genome shotgun (WGS) entry which is preliminary data.</text>
</comment>
<dbReference type="EMBL" id="BGPR01006646">
    <property type="protein sequence ID" value="GBN20676.1"/>
    <property type="molecule type" value="Genomic_DNA"/>
</dbReference>
<evidence type="ECO:0000313" key="3">
    <source>
        <dbReference type="Proteomes" id="UP000499080"/>
    </source>
</evidence>
<evidence type="ECO:0000313" key="2">
    <source>
        <dbReference type="EMBL" id="GBN20676.1"/>
    </source>
</evidence>
<reference evidence="2 3" key="1">
    <citation type="journal article" date="2019" name="Sci. Rep.">
        <title>Orb-weaving spider Araneus ventricosus genome elucidates the spidroin gene catalogue.</title>
        <authorList>
            <person name="Kono N."/>
            <person name="Nakamura H."/>
            <person name="Ohtoshi R."/>
            <person name="Moran D.A.P."/>
            <person name="Shinohara A."/>
            <person name="Yoshida Y."/>
            <person name="Fujiwara M."/>
            <person name="Mori M."/>
            <person name="Tomita M."/>
            <person name="Arakawa K."/>
        </authorList>
    </citation>
    <scope>NUCLEOTIDE SEQUENCE [LARGE SCALE GENOMIC DNA]</scope>
</reference>
<feature type="region of interest" description="Disordered" evidence="1">
    <location>
        <begin position="1"/>
        <end position="22"/>
    </location>
</feature>
<name>A0A4Y2M4K8_ARAVE</name>
<dbReference type="AlphaFoldDB" id="A0A4Y2M4K8"/>
<sequence length="136" mass="15815">MDAMPAVQQNRASDVEEYKSRRYPIQRQPPYVAYEEAMEKQLAGYPGVKPKHYNPPQVADDPVYSNDDLIRASLVNQLPIELDRPHHMYQYEKHKEGANVPRVQSKNKEKIEGKLILFLHTFIQLGLFHACEKRAL</sequence>
<evidence type="ECO:0000256" key="1">
    <source>
        <dbReference type="SAM" id="MobiDB-lite"/>
    </source>
</evidence>
<proteinExistence type="predicted"/>
<organism evidence="2 3">
    <name type="scientific">Araneus ventricosus</name>
    <name type="common">Orbweaver spider</name>
    <name type="synonym">Epeira ventricosa</name>
    <dbReference type="NCBI Taxonomy" id="182803"/>
    <lineage>
        <taxon>Eukaryota</taxon>
        <taxon>Metazoa</taxon>
        <taxon>Ecdysozoa</taxon>
        <taxon>Arthropoda</taxon>
        <taxon>Chelicerata</taxon>
        <taxon>Arachnida</taxon>
        <taxon>Araneae</taxon>
        <taxon>Araneomorphae</taxon>
        <taxon>Entelegynae</taxon>
        <taxon>Araneoidea</taxon>
        <taxon>Araneidae</taxon>
        <taxon>Araneus</taxon>
    </lineage>
</organism>
<gene>
    <name evidence="2" type="ORF">AVEN_228913_1</name>
</gene>
<accession>A0A4Y2M4K8</accession>
<protein>
    <submittedName>
        <fullName evidence="2">Uncharacterized protein</fullName>
    </submittedName>
</protein>